<keyword evidence="2" id="KW-1185">Reference proteome</keyword>
<name>A0A0D2D6B6_9EURO</name>
<accession>A0A0D2D6B6</accession>
<dbReference type="STRING" id="569365.A0A0D2D6B6"/>
<organism evidence="1 2">
    <name type="scientific">Cladophialophora immunda</name>
    <dbReference type="NCBI Taxonomy" id="569365"/>
    <lineage>
        <taxon>Eukaryota</taxon>
        <taxon>Fungi</taxon>
        <taxon>Dikarya</taxon>
        <taxon>Ascomycota</taxon>
        <taxon>Pezizomycotina</taxon>
        <taxon>Eurotiomycetes</taxon>
        <taxon>Chaetothyriomycetidae</taxon>
        <taxon>Chaetothyriales</taxon>
        <taxon>Herpotrichiellaceae</taxon>
        <taxon>Cladophialophora</taxon>
    </lineage>
</organism>
<evidence type="ECO:0000313" key="2">
    <source>
        <dbReference type="Proteomes" id="UP000054466"/>
    </source>
</evidence>
<evidence type="ECO:0000313" key="1">
    <source>
        <dbReference type="EMBL" id="KIW31254.1"/>
    </source>
</evidence>
<dbReference type="Proteomes" id="UP000054466">
    <property type="component" value="Unassembled WGS sequence"/>
</dbReference>
<dbReference type="EMBL" id="KN847041">
    <property type="protein sequence ID" value="KIW31254.1"/>
    <property type="molecule type" value="Genomic_DNA"/>
</dbReference>
<dbReference type="OrthoDB" id="5325862at2759"/>
<gene>
    <name evidence="1" type="ORF">PV07_02917</name>
</gene>
<dbReference type="HOGENOM" id="CLU_045564_1_0_1"/>
<dbReference type="RefSeq" id="XP_016251470.1">
    <property type="nucleotide sequence ID" value="XM_016389568.1"/>
</dbReference>
<proteinExistence type="predicted"/>
<protein>
    <submittedName>
        <fullName evidence="1">Uncharacterized protein</fullName>
    </submittedName>
</protein>
<dbReference type="VEuPathDB" id="FungiDB:PV07_02917"/>
<dbReference type="GeneID" id="27342111"/>
<reference evidence="1 2" key="1">
    <citation type="submission" date="2015-01" db="EMBL/GenBank/DDBJ databases">
        <title>The Genome Sequence of Cladophialophora immunda CBS83496.</title>
        <authorList>
            <consortium name="The Broad Institute Genomics Platform"/>
            <person name="Cuomo C."/>
            <person name="de Hoog S."/>
            <person name="Gorbushina A."/>
            <person name="Stielow B."/>
            <person name="Teixiera M."/>
            <person name="Abouelleil A."/>
            <person name="Chapman S.B."/>
            <person name="Priest M."/>
            <person name="Young S.K."/>
            <person name="Wortman J."/>
            <person name="Nusbaum C."/>
            <person name="Birren B."/>
        </authorList>
    </citation>
    <scope>NUCLEOTIDE SEQUENCE [LARGE SCALE GENOMIC DNA]</scope>
    <source>
        <strain evidence="1 2">CBS 83496</strain>
    </source>
</reference>
<sequence length="255" mass="27694">MTTDYFEYKHEVPISTEKAVEVDAKSAAASLFSNVSYATTLLDPVNFRAGTILHISARGIGVLRFPCPSSELKTEVFHDDGSLAYTSTKAKRCSGDAVLNHAKLGDLISTSYFFGPKREPELRFIQDQAGPGGAADKIKVCGKLGSRSTTFTTTDGHSFEWSYSHMKDVLGKKVNILALRQKETGTILAQLIRSDGTRTEGTSKCSAGNGGQLRLDQEATSHLDEAIIVATCLVMLKKEIDRRRCLQMIVLAGVA</sequence>
<dbReference type="AlphaFoldDB" id="A0A0D2D6B6"/>